<keyword evidence="12 14" id="KW-0617">Plasminogen activation</keyword>
<name>A0A8C4RC84_ERPCA</name>
<dbReference type="InterPro" id="IPR018056">
    <property type="entry name" value="Kringle_CS"/>
</dbReference>
<dbReference type="SMART" id="SM00130">
    <property type="entry name" value="KR"/>
    <property type="match status" value="2"/>
</dbReference>
<dbReference type="Gene3D" id="2.10.70.10">
    <property type="entry name" value="Complement Module, domain 1"/>
    <property type="match status" value="1"/>
</dbReference>
<evidence type="ECO:0000256" key="18">
    <source>
        <dbReference type="PROSITE-ProRule" id="PRU00121"/>
    </source>
</evidence>
<feature type="disulfide bond" evidence="16">
    <location>
        <begin position="263"/>
        <end position="287"/>
    </location>
</feature>
<evidence type="ECO:0000256" key="17">
    <source>
        <dbReference type="PROSITE-ProRule" id="PRU00076"/>
    </source>
</evidence>
<dbReference type="GeneTree" id="ENSGT00940000158930"/>
<dbReference type="InterPro" id="IPR038178">
    <property type="entry name" value="Kringle_sf"/>
</dbReference>
<evidence type="ECO:0000256" key="13">
    <source>
        <dbReference type="ARBA" id="ARBA00036320"/>
    </source>
</evidence>
<dbReference type="InterPro" id="IPR001254">
    <property type="entry name" value="Trypsin_dom"/>
</dbReference>
<evidence type="ECO:0000256" key="10">
    <source>
        <dbReference type="ARBA" id="ARBA00023157"/>
    </source>
</evidence>
<dbReference type="PROSITE" id="PS50070">
    <property type="entry name" value="KRINGLE_2"/>
    <property type="match status" value="2"/>
</dbReference>
<dbReference type="InterPro" id="IPR018114">
    <property type="entry name" value="TRYPSIN_HIS"/>
</dbReference>
<dbReference type="PIRSF" id="PIRSF001145">
    <property type="entry name" value="Tissue_plasm_act"/>
    <property type="match status" value="1"/>
</dbReference>
<dbReference type="InterPro" id="IPR033116">
    <property type="entry name" value="TRYPSIN_SER"/>
</dbReference>
<keyword evidence="5 18" id="KW-0420">Kringle</keyword>
<evidence type="ECO:0000256" key="5">
    <source>
        <dbReference type="ARBA" id="ARBA00022572"/>
    </source>
</evidence>
<feature type="domain" description="Kringle" evidence="21">
    <location>
        <begin position="210"/>
        <end position="292"/>
    </location>
</feature>
<dbReference type="GO" id="GO:0031639">
    <property type="term" value="P:plasminogen activation"/>
    <property type="evidence" value="ECO:0007669"/>
    <property type="project" value="InterPro"/>
</dbReference>
<keyword evidence="11" id="KW-0325">Glycoprotein</keyword>
<comment type="caution">
    <text evidence="17">Lacks conserved residue(s) required for the propagation of feature annotation.</text>
</comment>
<proteinExistence type="inferred from homology"/>
<dbReference type="PRINTS" id="PR00018">
    <property type="entry name" value="KRINGLE"/>
</dbReference>
<dbReference type="PRINTS" id="PR00722">
    <property type="entry name" value="CHYMOTRYPSIN"/>
</dbReference>
<dbReference type="PROSITE" id="PS50026">
    <property type="entry name" value="EGF_3"/>
    <property type="match status" value="1"/>
</dbReference>
<dbReference type="SUPFAM" id="SSF50494">
    <property type="entry name" value="Trypsin-like serine proteases"/>
    <property type="match status" value="1"/>
</dbReference>
<feature type="domain" description="Fibronectin type-I" evidence="23">
    <location>
        <begin position="36"/>
        <end position="76"/>
    </location>
</feature>
<sequence length="555" mass="63024">MKALVFFLAALLEASCTFGEEALHIRMRRGTRKFEERCLDTVTSQIHQQGDTWLRWQDQRVQYCRCVFGLTRCHSVPVTDCSKPECYHGGTCKQAVYFPEFICQCPKGFKGSRCEISTSAKCIEGQGVRYRGTWSVTESGYTCLNWNATAVMNKKYQARRQDAHQLGLGNHNYCRNPDSDKQPWCHVYKGSQLTWEYCSIPSCSAASPVDCYTDKGTSYRGTKSVTHLGTQCLHWDSPALLDKQFTAWKPNAWKQGLGSHNYCRNPDNDVRPWCHVRRGRSLTWEYCDIPKCAVCGQRMPAQNQYRIKGGQVSDITSHPWQAAIFVYSPRGQNYAFRCGGVLIDSCWVLSAAHCFQEASMIDRLQVVLGRTYRVQNSTNEQVFGVEKLFMHEKYNHETYDNDIVLLKLQGQGSRCAQETNYVRPVCLPVAQLTLPDWTECEISGYGKEEEFGVFFSSRLKEGHVRLWPADQCTSDRLSGRLITKNMLCAGDTRELDDACKGDSGGPLVCSNKGRMSLLGIISWGDGCGKKNTPGVYTKVVNYLDWIDERMKQQMP</sequence>
<dbReference type="GO" id="GO:0014909">
    <property type="term" value="P:smooth muscle cell migration"/>
    <property type="evidence" value="ECO:0007669"/>
    <property type="project" value="TreeGrafter"/>
</dbReference>
<dbReference type="GeneID" id="114648508"/>
<dbReference type="InterPro" id="IPR000742">
    <property type="entry name" value="EGF"/>
</dbReference>
<feature type="active site" description="Charge relay system" evidence="15">
    <location>
        <position position="402"/>
    </location>
</feature>
<dbReference type="PROSITE" id="PS00134">
    <property type="entry name" value="TRYPSIN_HIS"/>
    <property type="match status" value="1"/>
</dbReference>
<feature type="disulfide bond" evidence="16">
    <location>
        <begin position="338"/>
        <end position="354"/>
    </location>
</feature>
<accession>A0A8C4RC84</accession>
<dbReference type="PANTHER" id="PTHR24264">
    <property type="entry name" value="TRYPSIN-RELATED"/>
    <property type="match status" value="1"/>
</dbReference>
<dbReference type="SMART" id="SM00181">
    <property type="entry name" value="EGF"/>
    <property type="match status" value="1"/>
</dbReference>
<dbReference type="Gene3D" id="2.10.25.10">
    <property type="entry name" value="Laminin"/>
    <property type="match status" value="1"/>
</dbReference>
<evidence type="ECO:0000256" key="4">
    <source>
        <dbReference type="ARBA" id="ARBA00022536"/>
    </source>
</evidence>
<feature type="disulfide bond" evidence="16">
    <location>
        <begin position="38"/>
        <end position="66"/>
    </location>
</feature>
<feature type="disulfide bond" evidence="16">
    <location>
        <begin position="211"/>
        <end position="292"/>
    </location>
</feature>
<dbReference type="InterPro" id="IPR009003">
    <property type="entry name" value="Peptidase_S1_PA"/>
</dbReference>
<dbReference type="Pfam" id="PF00051">
    <property type="entry name" value="Kringle"/>
    <property type="match status" value="2"/>
</dbReference>
<feature type="disulfide bond" evidence="16">
    <location>
        <begin position="232"/>
        <end position="274"/>
    </location>
</feature>
<dbReference type="Gene3D" id="2.40.20.10">
    <property type="entry name" value="Plasminogen Kringle 4"/>
    <property type="match status" value="2"/>
</dbReference>
<dbReference type="PANTHER" id="PTHR24264:SF42">
    <property type="entry name" value="TISSUE-TYPE PLASMINOGEN ACTIVATOR"/>
    <property type="match status" value="1"/>
</dbReference>
<evidence type="ECO:0000259" key="22">
    <source>
        <dbReference type="PROSITE" id="PS50240"/>
    </source>
</evidence>
<evidence type="ECO:0000256" key="16">
    <source>
        <dbReference type="PIRSR" id="PIRSR001145-3"/>
    </source>
</evidence>
<reference evidence="24" key="3">
    <citation type="submission" date="2025-09" db="UniProtKB">
        <authorList>
            <consortium name="Ensembl"/>
        </authorList>
    </citation>
    <scope>IDENTIFICATION</scope>
</reference>
<feature type="disulfide bond" evidence="16">
    <location>
        <begin position="81"/>
        <end position="92"/>
    </location>
</feature>
<evidence type="ECO:0000256" key="15">
    <source>
        <dbReference type="PIRSR" id="PIRSR001145-1"/>
    </source>
</evidence>
<dbReference type="SMART" id="SM00020">
    <property type="entry name" value="Tryp_SPc"/>
    <property type="match status" value="1"/>
</dbReference>
<protein>
    <recommendedName>
        <fullName evidence="14">Plasminogen activator</fullName>
        <ecNumber evidence="14">3.4.21.68</ecNumber>
    </recommendedName>
</protein>
<dbReference type="FunFam" id="2.10.25.10:FF:000483">
    <property type="entry name" value="Tissue-type plasminogen activator"/>
    <property type="match status" value="1"/>
</dbReference>
<evidence type="ECO:0000256" key="3">
    <source>
        <dbReference type="ARBA" id="ARBA00022525"/>
    </source>
</evidence>
<dbReference type="InterPro" id="IPR013806">
    <property type="entry name" value="Kringle-like"/>
</dbReference>
<comment type="similarity">
    <text evidence="14">Belongs to the peptidase S1 family.</text>
</comment>
<feature type="domain" description="EGF-like" evidence="20">
    <location>
        <begin position="77"/>
        <end position="115"/>
    </location>
</feature>
<evidence type="ECO:0000256" key="8">
    <source>
        <dbReference type="ARBA" id="ARBA00022801"/>
    </source>
</evidence>
<reference evidence="24" key="1">
    <citation type="submission" date="2021-06" db="EMBL/GenBank/DDBJ databases">
        <authorList>
            <consortium name="Wellcome Sanger Institute Data Sharing"/>
        </authorList>
    </citation>
    <scope>NUCLEOTIDE SEQUENCE [LARGE SCALE GENOMIC DNA]</scope>
</reference>
<dbReference type="CDD" id="cd00108">
    <property type="entry name" value="KR"/>
    <property type="match status" value="2"/>
</dbReference>
<evidence type="ECO:0000256" key="12">
    <source>
        <dbReference type="ARBA" id="ARBA00023202"/>
    </source>
</evidence>
<dbReference type="PROSITE" id="PS50240">
    <property type="entry name" value="TRYPSIN_DOM"/>
    <property type="match status" value="1"/>
</dbReference>
<dbReference type="PROSITE" id="PS01186">
    <property type="entry name" value="EGF_2"/>
    <property type="match status" value="1"/>
</dbReference>
<keyword evidence="8 14" id="KW-0378">Hydrolase</keyword>
<feature type="disulfide bond" evidence="16">
    <location>
        <begin position="346"/>
        <end position="415"/>
    </location>
</feature>
<feature type="disulfide bond" description="Interchain (between A and B chains)" evidence="16">
    <location>
        <begin position="295"/>
        <end position="426"/>
    </location>
</feature>
<dbReference type="GO" id="GO:0005615">
    <property type="term" value="C:extracellular space"/>
    <property type="evidence" value="ECO:0007669"/>
    <property type="project" value="UniProtKB-ARBA"/>
</dbReference>
<dbReference type="Pfam" id="PF00089">
    <property type="entry name" value="Trypsin"/>
    <property type="match status" value="1"/>
</dbReference>
<dbReference type="PROSITE" id="PS00021">
    <property type="entry name" value="KRINGLE_1"/>
    <property type="match status" value="2"/>
</dbReference>
<feature type="disulfide bond" evidence="16">
    <location>
        <begin position="143"/>
        <end position="185"/>
    </location>
</feature>
<organism evidence="24 25">
    <name type="scientific">Erpetoichthys calabaricus</name>
    <name type="common">Rope fish</name>
    <name type="synonym">Calamoichthys calabaricus</name>
    <dbReference type="NCBI Taxonomy" id="27687"/>
    <lineage>
        <taxon>Eukaryota</taxon>
        <taxon>Metazoa</taxon>
        <taxon>Chordata</taxon>
        <taxon>Craniata</taxon>
        <taxon>Vertebrata</taxon>
        <taxon>Euteleostomi</taxon>
        <taxon>Actinopterygii</taxon>
        <taxon>Polypteriformes</taxon>
        <taxon>Polypteridae</taxon>
        <taxon>Erpetoichthys</taxon>
    </lineage>
</organism>
<feature type="disulfide bond" evidence="16 17">
    <location>
        <begin position="105"/>
        <end position="114"/>
    </location>
</feature>
<dbReference type="Ensembl" id="ENSECRT00000000288.1">
    <property type="protein sequence ID" value="ENSECRP00000000280.1"/>
    <property type="gene ID" value="ENSECRG00000000163.1"/>
</dbReference>
<dbReference type="Proteomes" id="UP000694620">
    <property type="component" value="Chromosome 1"/>
</dbReference>
<dbReference type="InterPro" id="IPR001314">
    <property type="entry name" value="Peptidase_S1A"/>
</dbReference>
<evidence type="ECO:0000256" key="9">
    <source>
        <dbReference type="ARBA" id="ARBA00022825"/>
    </source>
</evidence>
<keyword evidence="3 14" id="KW-0964">Secreted</keyword>
<dbReference type="FunFam" id="2.40.10.10:FF:000003">
    <property type="entry name" value="Transmembrane serine protease 3"/>
    <property type="match status" value="1"/>
</dbReference>
<gene>
    <name evidence="24" type="primary">PLAT</name>
    <name evidence="24" type="synonym">plat</name>
</gene>
<keyword evidence="6 14" id="KW-0645">Protease</keyword>
<dbReference type="SUPFAM" id="SSF57440">
    <property type="entry name" value="Kringle-like"/>
    <property type="match status" value="2"/>
</dbReference>
<feature type="signal peptide" evidence="19">
    <location>
        <begin position="1"/>
        <end position="19"/>
    </location>
</feature>
<evidence type="ECO:0000256" key="1">
    <source>
        <dbReference type="ARBA" id="ARBA00001538"/>
    </source>
</evidence>
<evidence type="ECO:0000259" key="20">
    <source>
        <dbReference type="PROSITE" id="PS50026"/>
    </source>
</evidence>
<dbReference type="InterPro" id="IPR000083">
    <property type="entry name" value="Fibronectin_type1"/>
</dbReference>
<feature type="domain" description="Kringle" evidence="21">
    <location>
        <begin position="121"/>
        <end position="203"/>
    </location>
</feature>
<keyword evidence="9 14" id="KW-0720">Serine protease</keyword>
<dbReference type="InterPro" id="IPR000001">
    <property type="entry name" value="Kringle"/>
</dbReference>
<dbReference type="Pfam" id="PF00008">
    <property type="entry name" value="EGF"/>
    <property type="match status" value="1"/>
</dbReference>
<evidence type="ECO:0000256" key="7">
    <source>
        <dbReference type="ARBA" id="ARBA00022729"/>
    </source>
</evidence>
<comment type="catalytic activity">
    <reaction evidence="13">
        <text>Preferential cleavage: Arg-|-Xaa, Lys-|-Xaa.</text>
        <dbReference type="EC" id="3.4.21.4"/>
    </reaction>
</comment>
<feature type="domain" description="Peptidase S1" evidence="22">
    <location>
        <begin position="307"/>
        <end position="551"/>
    </location>
</feature>
<dbReference type="InterPro" id="IPR043504">
    <property type="entry name" value="Peptidase_S1_PA_chymotrypsin"/>
</dbReference>
<feature type="disulfide bond" evidence="16">
    <location>
        <begin position="122"/>
        <end position="203"/>
    </location>
</feature>
<dbReference type="SUPFAM" id="SSF57603">
    <property type="entry name" value="FnI-like domain"/>
    <property type="match status" value="1"/>
</dbReference>
<evidence type="ECO:0000313" key="25">
    <source>
        <dbReference type="Proteomes" id="UP000694620"/>
    </source>
</evidence>
<dbReference type="CDD" id="cd00190">
    <property type="entry name" value="Tryp_SPc"/>
    <property type="match status" value="1"/>
</dbReference>
<dbReference type="InterPro" id="IPR026280">
    <property type="entry name" value="Tissue_plasm_act"/>
</dbReference>
<feature type="disulfide bond" evidence="16">
    <location>
        <begin position="174"/>
        <end position="198"/>
    </location>
</feature>
<feature type="disulfide bond" evidence="16">
    <location>
        <begin position="440"/>
        <end position="509"/>
    </location>
</feature>
<dbReference type="GO" id="GO:0004252">
    <property type="term" value="F:serine-type endopeptidase activity"/>
    <property type="evidence" value="ECO:0007669"/>
    <property type="project" value="UniProtKB-UniRule"/>
</dbReference>
<evidence type="ECO:0000256" key="11">
    <source>
        <dbReference type="ARBA" id="ARBA00023180"/>
    </source>
</evidence>
<evidence type="ECO:0000259" key="21">
    <source>
        <dbReference type="PROSITE" id="PS50070"/>
    </source>
</evidence>
<evidence type="ECO:0000259" key="23">
    <source>
        <dbReference type="PROSITE" id="PS51091"/>
    </source>
</evidence>
<keyword evidence="10 16" id="KW-1015">Disulfide bond</keyword>
<keyword evidence="4 17" id="KW-0245">EGF-like domain</keyword>
<dbReference type="FunFam" id="2.40.20.10:FF:000001">
    <property type="entry name" value="Urokinase-type plasminogen activator"/>
    <property type="match status" value="2"/>
</dbReference>
<comment type="subcellular location">
    <subcellularLocation>
        <location evidence="2">Secreted</location>
        <location evidence="2">Extracellular space</location>
    </subcellularLocation>
</comment>
<dbReference type="GO" id="GO:0033993">
    <property type="term" value="P:response to lipid"/>
    <property type="evidence" value="ECO:0007669"/>
    <property type="project" value="UniProtKB-ARBA"/>
</dbReference>
<feature type="disulfide bond" evidence="16">
    <location>
        <begin position="472"/>
        <end position="488"/>
    </location>
</feature>
<dbReference type="GO" id="GO:1901701">
    <property type="term" value="P:cellular response to oxygen-containing compound"/>
    <property type="evidence" value="ECO:0007669"/>
    <property type="project" value="UniProtKB-ARBA"/>
</dbReference>
<keyword evidence="7 19" id="KW-0732">Signal</keyword>
<dbReference type="AlphaFoldDB" id="A0A8C4RC84"/>
<feature type="disulfide bond" evidence="16">
    <location>
        <begin position="499"/>
        <end position="527"/>
    </location>
</feature>
<feature type="disulfide bond" evidence="16">
    <location>
        <begin position="64"/>
        <end position="73"/>
    </location>
</feature>
<evidence type="ECO:0000313" key="24">
    <source>
        <dbReference type="Ensembl" id="ENSECRP00000000280.1"/>
    </source>
</evidence>
<feature type="chain" id="PRO_5034925371" description="Plasminogen activator" evidence="19">
    <location>
        <begin position="20"/>
        <end position="555"/>
    </location>
</feature>
<dbReference type="PROSITE" id="PS00135">
    <property type="entry name" value="TRYPSIN_SER"/>
    <property type="match status" value="1"/>
</dbReference>
<dbReference type="EC" id="3.4.21.68" evidence="14"/>
<dbReference type="Gene3D" id="2.40.10.10">
    <property type="entry name" value="Trypsin-like serine proteases"/>
    <property type="match status" value="2"/>
</dbReference>
<dbReference type="InterPro" id="IPR050127">
    <property type="entry name" value="Serine_Proteases_S1"/>
</dbReference>
<feature type="disulfide bond" evidence="16 17">
    <location>
        <begin position="86"/>
        <end position="103"/>
    </location>
</feature>
<dbReference type="OrthoDB" id="6020543at2759"/>
<feature type="active site" description="Charge relay system" evidence="15">
    <location>
        <position position="503"/>
    </location>
</feature>
<evidence type="ECO:0000256" key="6">
    <source>
        <dbReference type="ARBA" id="ARBA00022670"/>
    </source>
</evidence>
<evidence type="ECO:0000256" key="2">
    <source>
        <dbReference type="ARBA" id="ARBA00004239"/>
    </source>
</evidence>
<dbReference type="RefSeq" id="XP_028653418.1">
    <property type="nucleotide sequence ID" value="XM_028797585.2"/>
</dbReference>
<evidence type="ECO:0000256" key="19">
    <source>
        <dbReference type="SAM" id="SignalP"/>
    </source>
</evidence>
<feature type="active site" description="Charge relay system" evidence="15">
    <location>
        <position position="353"/>
    </location>
</feature>
<dbReference type="PROSITE" id="PS00022">
    <property type="entry name" value="EGF_1"/>
    <property type="match status" value="1"/>
</dbReference>
<evidence type="ECO:0000256" key="14">
    <source>
        <dbReference type="PIRNR" id="PIRNR001145"/>
    </source>
</evidence>
<comment type="catalytic activity">
    <reaction evidence="1 14">
        <text>Specific cleavage of Arg-|-Val bond in plasminogen to form plasmin.</text>
        <dbReference type="EC" id="3.4.21.68"/>
    </reaction>
</comment>
<reference evidence="24" key="2">
    <citation type="submission" date="2025-08" db="UniProtKB">
        <authorList>
            <consortium name="Ensembl"/>
        </authorList>
    </citation>
    <scope>IDENTIFICATION</scope>
</reference>
<keyword evidence="25" id="KW-1185">Reference proteome</keyword>
<dbReference type="PROSITE" id="PS51091">
    <property type="entry name" value="FN1_2"/>
    <property type="match status" value="1"/>
</dbReference>